<evidence type="ECO:0000313" key="1">
    <source>
        <dbReference type="EMBL" id="GIM71748.1"/>
    </source>
</evidence>
<dbReference type="Proteomes" id="UP000680865">
    <property type="component" value="Unassembled WGS sequence"/>
</dbReference>
<dbReference type="AlphaFoldDB" id="A0A919SJC3"/>
<accession>A0A919SJC3</accession>
<dbReference type="EMBL" id="BOQP01000011">
    <property type="protein sequence ID" value="GIM71748.1"/>
    <property type="molecule type" value="Genomic_DNA"/>
</dbReference>
<dbReference type="Gene3D" id="2.120.10.30">
    <property type="entry name" value="TolB, C-terminal domain"/>
    <property type="match status" value="1"/>
</dbReference>
<protein>
    <submittedName>
        <fullName evidence="1">Uncharacterized protein</fullName>
    </submittedName>
</protein>
<sequence>MAGGRWEVWAAVAAGWLTFGLKRCLVRDGACGAGREEGPGGWNERLFGAVAGVRGEPTIPGVRLRGIGAVATLLLAVGGCDFPDDAQFVEVVAGGGEADGGVAADAAIDGRLVDMVMGGGGVLHVLTVEDLELTMWTVADGRLSHVAVPGLVPEQISQVTTGPDGEVLVGLWDGAGGVWEIRSDGSARRTLGAGTARAKLAADGVTRDKAEIRAVRGVAVDPDGDVYFAEQRTEPVTHDLVRTFDNGKLKTVFGRDLAGLKEAEWAQARTLTGFPDGTPGTKVAAADNVRTMPLAVASDGNVYVAATERSVVVVRRDGTTHKFLGADLDQLSPPEWPFQDRGPATEASFDVVGAGLVTDNADNVYLVGRSDRYTSLPESFDWTGNVTDNQRELLVRSKEQREQETEVLRVRPDGELATVAGHADAVAVDQGWIYLARSFKDKELADRVIVVRTAEDF</sequence>
<gene>
    <name evidence="1" type="ORF">Aco04nite_26880</name>
</gene>
<keyword evidence="2" id="KW-1185">Reference proteome</keyword>
<proteinExistence type="predicted"/>
<evidence type="ECO:0000313" key="2">
    <source>
        <dbReference type="Proteomes" id="UP000680865"/>
    </source>
</evidence>
<dbReference type="InterPro" id="IPR011042">
    <property type="entry name" value="6-blade_b-propeller_TolB-like"/>
</dbReference>
<dbReference type="SUPFAM" id="SSF63829">
    <property type="entry name" value="Calcium-dependent phosphotriesterase"/>
    <property type="match status" value="1"/>
</dbReference>
<comment type="caution">
    <text evidence="1">The sequence shown here is derived from an EMBL/GenBank/DDBJ whole genome shotgun (WGS) entry which is preliminary data.</text>
</comment>
<reference evidence="1" key="1">
    <citation type="submission" date="2021-03" db="EMBL/GenBank/DDBJ databases">
        <title>Whole genome shotgun sequence of Actinoplanes consettensis NBRC 14913.</title>
        <authorList>
            <person name="Komaki H."/>
            <person name="Tamura T."/>
        </authorList>
    </citation>
    <scope>NUCLEOTIDE SEQUENCE</scope>
    <source>
        <strain evidence="1">NBRC 14913</strain>
    </source>
</reference>
<name>A0A919SJC3_9ACTN</name>
<organism evidence="1 2">
    <name type="scientific">Winogradskya consettensis</name>
    <dbReference type="NCBI Taxonomy" id="113560"/>
    <lineage>
        <taxon>Bacteria</taxon>
        <taxon>Bacillati</taxon>
        <taxon>Actinomycetota</taxon>
        <taxon>Actinomycetes</taxon>
        <taxon>Micromonosporales</taxon>
        <taxon>Micromonosporaceae</taxon>
        <taxon>Winogradskya</taxon>
    </lineage>
</organism>